<comment type="catalytic activity">
    <reaction evidence="11">
        <text>a 1,2-diacyl-sn-glycero-3-phospho-L-serine + H(+) = a 1,2-diacyl-sn-glycero-3-phosphoethanolamine + CO2</text>
        <dbReference type="Rhea" id="RHEA:20828"/>
        <dbReference type="ChEBI" id="CHEBI:15378"/>
        <dbReference type="ChEBI" id="CHEBI:16526"/>
        <dbReference type="ChEBI" id="CHEBI:57262"/>
        <dbReference type="ChEBI" id="CHEBI:64612"/>
        <dbReference type="EC" id="4.1.1.65"/>
    </reaction>
</comment>
<evidence type="ECO:0000313" key="14">
    <source>
        <dbReference type="Proteomes" id="UP001139125"/>
    </source>
</evidence>
<dbReference type="PANTHER" id="PTHR35809">
    <property type="entry name" value="ARCHAETIDYLSERINE DECARBOXYLASE PROENZYME-RELATED"/>
    <property type="match status" value="1"/>
</dbReference>
<feature type="active site" description="Schiff-base intermediate with substrate; via pyruvic acid" evidence="11">
    <location>
        <position position="185"/>
    </location>
</feature>
<dbReference type="NCBIfam" id="NF003685">
    <property type="entry name" value="PRK05305.2-5"/>
    <property type="match status" value="1"/>
</dbReference>
<keyword evidence="3 11" id="KW-0210">Decarboxylase</keyword>
<feature type="chain" id="PRO_5041029959" description="Phosphatidylserine decarboxylase beta chain" evidence="11">
    <location>
        <begin position="1"/>
        <end position="184"/>
    </location>
</feature>
<keyword evidence="14" id="KW-1185">Reference proteome</keyword>
<dbReference type="Pfam" id="PF02666">
    <property type="entry name" value="PS_Dcarbxylase"/>
    <property type="match status" value="1"/>
</dbReference>
<dbReference type="AlphaFoldDB" id="A0A9X2L5T7"/>
<proteinExistence type="inferred from homology"/>
<evidence type="ECO:0000256" key="1">
    <source>
        <dbReference type="ARBA" id="ARBA00022475"/>
    </source>
</evidence>
<dbReference type="GO" id="GO:0005886">
    <property type="term" value="C:plasma membrane"/>
    <property type="evidence" value="ECO:0007669"/>
    <property type="project" value="UniProtKB-SubCell"/>
</dbReference>
<comment type="caution">
    <text evidence="13">The sequence shown here is derived from an EMBL/GenBank/DDBJ whole genome shotgun (WGS) entry which is preliminary data.</text>
</comment>
<comment type="similarity">
    <text evidence="11">Belongs to the phosphatidylserine decarboxylase family. PSD-A subfamily.</text>
</comment>
<evidence type="ECO:0000256" key="5">
    <source>
        <dbReference type="ARBA" id="ARBA00023136"/>
    </source>
</evidence>
<comment type="pathway">
    <text evidence="11">Phospholipid metabolism; phosphatidylethanolamine biosynthesis; phosphatidylethanolamine from CDP-diacylglycerol: step 2/2.</text>
</comment>
<dbReference type="NCBIfam" id="NF003678">
    <property type="entry name" value="PRK05305.1-2"/>
    <property type="match status" value="1"/>
</dbReference>
<dbReference type="Proteomes" id="UP001139125">
    <property type="component" value="Unassembled WGS sequence"/>
</dbReference>
<evidence type="ECO:0000256" key="10">
    <source>
        <dbReference type="ARBA" id="ARBA00023317"/>
    </source>
</evidence>
<evidence type="ECO:0000256" key="8">
    <source>
        <dbReference type="ARBA" id="ARBA00023239"/>
    </source>
</evidence>
<evidence type="ECO:0000256" key="4">
    <source>
        <dbReference type="ARBA" id="ARBA00023098"/>
    </source>
</evidence>
<dbReference type="InterPro" id="IPR033175">
    <property type="entry name" value="PSD-A"/>
</dbReference>
<dbReference type="InterPro" id="IPR003817">
    <property type="entry name" value="PS_Dcarbxylase"/>
</dbReference>
<comment type="subunit">
    <text evidence="11">Heterodimer of a large membrane-associated beta subunit and a small pyruvoyl-containing alpha subunit.</text>
</comment>
<evidence type="ECO:0000313" key="13">
    <source>
        <dbReference type="EMBL" id="MCP9292790.1"/>
    </source>
</evidence>
<evidence type="ECO:0000256" key="3">
    <source>
        <dbReference type="ARBA" id="ARBA00022793"/>
    </source>
</evidence>
<keyword evidence="9 11" id="KW-1208">Phospholipid metabolism</keyword>
<name>A0A9X2L5T7_9BACT</name>
<keyword evidence="10 11" id="KW-0670">Pyruvate</keyword>
<comment type="subcellular location">
    <subcellularLocation>
        <location evidence="11">Cell membrane</location>
        <topology evidence="11">Peripheral membrane protein</topology>
    </subcellularLocation>
</comment>
<evidence type="ECO:0000256" key="2">
    <source>
        <dbReference type="ARBA" id="ARBA00022516"/>
    </source>
</evidence>
<accession>A0A9X2L5T7</accession>
<dbReference type="GO" id="GO:0006646">
    <property type="term" value="P:phosphatidylethanolamine biosynthetic process"/>
    <property type="evidence" value="ECO:0007669"/>
    <property type="project" value="UniProtKB-UniRule"/>
</dbReference>
<evidence type="ECO:0000256" key="9">
    <source>
        <dbReference type="ARBA" id="ARBA00023264"/>
    </source>
</evidence>
<evidence type="ECO:0000256" key="11">
    <source>
        <dbReference type="HAMAP-Rule" id="MF_00664"/>
    </source>
</evidence>
<keyword evidence="4 11" id="KW-0443">Lipid metabolism</keyword>
<comment type="PTM">
    <text evidence="11">Is synthesized initially as an inactive proenzyme. Formation of the active enzyme involves a self-maturation process in which the active site pyruvoyl group is generated from an internal serine residue via an autocatalytic post-translational modification. Two non-identical subunits are generated from the proenzyme in this reaction, and the pyruvate is formed at the N-terminus of the alpha chain, which is derived from the carboxyl end of the proenzyme. The post-translation cleavage follows an unusual pathway, termed non-hydrolytic serinolysis, in which the side chain hydroxyl group of the serine supplies its oxygen atom to form the C-terminus of the beta chain, while the remainder of the serine residue undergoes an oxidative deamination to produce ammonia and the pyruvoyl prosthetic group on the alpha chain.</text>
</comment>
<comment type="cofactor">
    <cofactor evidence="11">
        <name>pyruvate</name>
        <dbReference type="ChEBI" id="CHEBI:15361"/>
    </cofactor>
    <text evidence="11">Binds 1 pyruvoyl group covalently per subunit.</text>
</comment>
<feature type="modified residue" description="Pyruvic acid (Ser); by autocatalysis" evidence="11">
    <location>
        <position position="185"/>
    </location>
</feature>
<keyword evidence="12" id="KW-0812">Transmembrane</keyword>
<evidence type="ECO:0000256" key="7">
    <source>
        <dbReference type="ARBA" id="ARBA00023209"/>
    </source>
</evidence>
<keyword evidence="5 11" id="KW-0472">Membrane</keyword>
<feature type="chain" id="PRO_5041029958" description="Phosphatidylserine decarboxylase alpha chain" evidence="11">
    <location>
        <begin position="185"/>
        <end position="217"/>
    </location>
</feature>
<keyword evidence="2 11" id="KW-0444">Lipid biosynthesis</keyword>
<dbReference type="HAMAP" id="MF_00664">
    <property type="entry name" value="PS_decarb_PSD_A"/>
    <property type="match status" value="1"/>
</dbReference>
<sequence>MLSKEGYPTIALVLTVSILVCGFAYYFLNHWFAYVIYAGMGTLSALTVFFFRDPDRNIPEDENLIISPADGKVVFVKEVNEDVYLKNKATQISIFLSPLNVHVNRNPVSGSLEYVKYHPGEYLMAWTEHASELNERADFGVLHPSNTKIFFRQITGFLARRIVYNIKEGDELKAGERFGIMKFGSRMDVVVPGNVEVKVKSGDTTKAGESIIGVINE</sequence>
<keyword evidence="7 11" id="KW-0594">Phospholipid biosynthesis</keyword>
<keyword evidence="1 11" id="KW-1003">Cell membrane</keyword>
<dbReference type="PANTHER" id="PTHR35809:SF1">
    <property type="entry name" value="ARCHAETIDYLSERINE DECARBOXYLASE PROENZYME-RELATED"/>
    <property type="match status" value="1"/>
</dbReference>
<keyword evidence="12" id="KW-1133">Transmembrane helix</keyword>
<comment type="function">
    <text evidence="11">Catalyzes the formation of phosphatidylethanolamine (PtdEtn) from phosphatidylserine (PtdSer).</text>
</comment>
<dbReference type="RefSeq" id="WP_255135689.1">
    <property type="nucleotide sequence ID" value="NZ_JANDBC010000003.1"/>
</dbReference>
<dbReference type="GO" id="GO:0004609">
    <property type="term" value="F:phosphatidylserine decarboxylase activity"/>
    <property type="evidence" value="ECO:0007669"/>
    <property type="project" value="UniProtKB-UniRule"/>
</dbReference>
<dbReference type="EMBL" id="JANDBC010000003">
    <property type="protein sequence ID" value="MCP9292790.1"/>
    <property type="molecule type" value="Genomic_DNA"/>
</dbReference>
<feature type="site" description="Cleavage (non-hydrolytic); by autocatalysis" evidence="11">
    <location>
        <begin position="184"/>
        <end position="185"/>
    </location>
</feature>
<dbReference type="EC" id="4.1.1.65" evidence="11"/>
<reference evidence="13" key="1">
    <citation type="submission" date="2022-06" db="EMBL/GenBank/DDBJ databases">
        <title>Gracilimonas sp. CAU 1638 isolated from sea sediment.</title>
        <authorList>
            <person name="Kim W."/>
        </authorList>
    </citation>
    <scope>NUCLEOTIDE SEQUENCE</scope>
    <source>
        <strain evidence="13">CAU 1638</strain>
    </source>
</reference>
<gene>
    <name evidence="11" type="primary">psd</name>
    <name evidence="13" type="ORF">NM125_14465</name>
</gene>
<organism evidence="13 14">
    <name type="scientific">Gracilimonas sediminicola</name>
    <dbReference type="NCBI Taxonomy" id="2952158"/>
    <lineage>
        <taxon>Bacteria</taxon>
        <taxon>Pseudomonadati</taxon>
        <taxon>Balneolota</taxon>
        <taxon>Balneolia</taxon>
        <taxon>Balneolales</taxon>
        <taxon>Balneolaceae</taxon>
        <taxon>Gracilimonas</taxon>
    </lineage>
</organism>
<feature type="transmembrane region" description="Helical" evidence="12">
    <location>
        <begin position="7"/>
        <end position="28"/>
    </location>
</feature>
<evidence type="ECO:0000256" key="6">
    <source>
        <dbReference type="ARBA" id="ARBA00023145"/>
    </source>
</evidence>
<keyword evidence="6 11" id="KW-0865">Zymogen</keyword>
<keyword evidence="8 11" id="KW-0456">Lyase</keyword>
<evidence type="ECO:0000256" key="12">
    <source>
        <dbReference type="SAM" id="Phobius"/>
    </source>
</evidence>
<feature type="transmembrane region" description="Helical" evidence="12">
    <location>
        <begin position="34"/>
        <end position="51"/>
    </location>
</feature>
<protein>
    <recommendedName>
        <fullName evidence="11">Phosphatidylserine decarboxylase proenzyme</fullName>
        <ecNumber evidence="11">4.1.1.65</ecNumber>
    </recommendedName>
    <component>
        <recommendedName>
            <fullName evidence="11">Phosphatidylserine decarboxylase alpha chain</fullName>
        </recommendedName>
    </component>
    <component>
        <recommendedName>
            <fullName evidence="11">Phosphatidylserine decarboxylase beta chain</fullName>
        </recommendedName>
    </component>
</protein>